<dbReference type="NCBIfam" id="TIGR01141">
    <property type="entry name" value="hisC"/>
    <property type="match status" value="1"/>
</dbReference>
<keyword evidence="14" id="KW-1185">Reference proteome</keyword>
<feature type="modified residue" description="N6-(pyridoxal phosphate)lysine" evidence="11">
    <location>
        <position position="240"/>
    </location>
</feature>
<evidence type="ECO:0000256" key="6">
    <source>
        <dbReference type="ARBA" id="ARBA00022605"/>
    </source>
</evidence>
<evidence type="ECO:0000259" key="12">
    <source>
        <dbReference type="Pfam" id="PF00155"/>
    </source>
</evidence>
<evidence type="ECO:0000313" key="13">
    <source>
        <dbReference type="EMBL" id="SFN39768.1"/>
    </source>
</evidence>
<comment type="pathway">
    <text evidence="2 11">Amino-acid biosynthesis; L-histidine biosynthesis; L-histidine from 5-phospho-alpha-D-ribose 1-diphosphate: step 7/9.</text>
</comment>
<dbReference type="PROSITE" id="PS00599">
    <property type="entry name" value="AA_TRANSFER_CLASS_2"/>
    <property type="match status" value="1"/>
</dbReference>
<dbReference type="InterPro" id="IPR015422">
    <property type="entry name" value="PyrdxlP-dep_Trfase_small"/>
</dbReference>
<dbReference type="InterPro" id="IPR001917">
    <property type="entry name" value="Aminotrans_II_pyridoxalP_BS"/>
</dbReference>
<evidence type="ECO:0000256" key="4">
    <source>
        <dbReference type="ARBA" id="ARBA00011738"/>
    </source>
</evidence>
<evidence type="ECO:0000256" key="3">
    <source>
        <dbReference type="ARBA" id="ARBA00007970"/>
    </source>
</evidence>
<dbReference type="PANTHER" id="PTHR42885">
    <property type="entry name" value="HISTIDINOL-PHOSPHATE AMINOTRANSFERASE-RELATED"/>
    <property type="match status" value="1"/>
</dbReference>
<proteinExistence type="inferred from homology"/>
<dbReference type="AlphaFoldDB" id="A0A1I4YP09"/>
<name>A0A1I4YP09_9NEIS</name>
<dbReference type="InterPro" id="IPR004839">
    <property type="entry name" value="Aminotransferase_I/II_large"/>
</dbReference>
<dbReference type="Gene3D" id="3.90.1150.10">
    <property type="entry name" value="Aspartate Aminotransferase, domain 1"/>
    <property type="match status" value="1"/>
</dbReference>
<evidence type="ECO:0000256" key="2">
    <source>
        <dbReference type="ARBA" id="ARBA00005011"/>
    </source>
</evidence>
<keyword evidence="9 11" id="KW-0368">Histidine biosynthesis</keyword>
<dbReference type="Pfam" id="PF00155">
    <property type="entry name" value="Aminotran_1_2"/>
    <property type="match status" value="1"/>
</dbReference>
<evidence type="ECO:0000256" key="5">
    <source>
        <dbReference type="ARBA" id="ARBA00022576"/>
    </source>
</evidence>
<dbReference type="STRING" id="83765.SAMN05660284_01402"/>
<comment type="cofactor">
    <cofactor evidence="1 11">
        <name>pyridoxal 5'-phosphate</name>
        <dbReference type="ChEBI" id="CHEBI:597326"/>
    </cofactor>
</comment>
<dbReference type="HAMAP" id="MF_01023">
    <property type="entry name" value="HisC_aminotrans_2"/>
    <property type="match status" value="1"/>
</dbReference>
<evidence type="ECO:0000256" key="10">
    <source>
        <dbReference type="ARBA" id="ARBA00047481"/>
    </source>
</evidence>
<dbReference type="InterPro" id="IPR015424">
    <property type="entry name" value="PyrdxlP-dep_Trfase"/>
</dbReference>
<accession>A0A1I4YP09</accession>
<organism evidence="13 14">
    <name type="scientific">Formivibrio citricus</name>
    <dbReference type="NCBI Taxonomy" id="83765"/>
    <lineage>
        <taxon>Bacteria</taxon>
        <taxon>Pseudomonadati</taxon>
        <taxon>Pseudomonadota</taxon>
        <taxon>Betaproteobacteria</taxon>
        <taxon>Neisseriales</taxon>
        <taxon>Chitinibacteraceae</taxon>
        <taxon>Formivibrio</taxon>
    </lineage>
</organism>
<feature type="domain" description="Aminotransferase class I/classII large" evidence="12">
    <location>
        <begin position="55"/>
        <end position="378"/>
    </location>
</feature>
<keyword evidence="6 11" id="KW-0028">Amino-acid biosynthesis</keyword>
<evidence type="ECO:0000256" key="1">
    <source>
        <dbReference type="ARBA" id="ARBA00001933"/>
    </source>
</evidence>
<comment type="subunit">
    <text evidence="4 11">Homodimer.</text>
</comment>
<keyword evidence="7 11" id="KW-0808">Transferase</keyword>
<evidence type="ECO:0000256" key="11">
    <source>
        <dbReference type="HAMAP-Rule" id="MF_01023"/>
    </source>
</evidence>
<dbReference type="CDD" id="cd00609">
    <property type="entry name" value="AAT_like"/>
    <property type="match status" value="1"/>
</dbReference>
<evidence type="ECO:0000313" key="14">
    <source>
        <dbReference type="Proteomes" id="UP000242869"/>
    </source>
</evidence>
<comment type="catalytic activity">
    <reaction evidence="10 11">
        <text>L-histidinol phosphate + 2-oxoglutarate = 3-(imidazol-4-yl)-2-oxopropyl phosphate + L-glutamate</text>
        <dbReference type="Rhea" id="RHEA:23744"/>
        <dbReference type="ChEBI" id="CHEBI:16810"/>
        <dbReference type="ChEBI" id="CHEBI:29985"/>
        <dbReference type="ChEBI" id="CHEBI:57766"/>
        <dbReference type="ChEBI" id="CHEBI:57980"/>
        <dbReference type="EC" id="2.6.1.9"/>
    </reaction>
</comment>
<dbReference type="EC" id="2.6.1.9" evidence="11"/>
<dbReference type="Proteomes" id="UP000242869">
    <property type="component" value="Unassembled WGS sequence"/>
</dbReference>
<dbReference type="Gene3D" id="3.40.640.10">
    <property type="entry name" value="Type I PLP-dependent aspartate aminotransferase-like (Major domain)"/>
    <property type="match status" value="1"/>
</dbReference>
<dbReference type="GO" id="GO:0000105">
    <property type="term" value="P:L-histidine biosynthetic process"/>
    <property type="evidence" value="ECO:0007669"/>
    <property type="project" value="UniProtKB-UniRule"/>
</dbReference>
<evidence type="ECO:0000256" key="8">
    <source>
        <dbReference type="ARBA" id="ARBA00022898"/>
    </source>
</evidence>
<sequence length="383" mass="41975">MRPECWILSAGHEALFGRMAGYAYLEKMPVMSQFWSPIVRELTPYVPGEQPKIDNLIKLNTNENPYGPSPKAVAAMQAAVGDALRLYPNTESSPVKTAVARYYGIPEECVFVGNGSDEVLGLSFPALLKHDAPLLFPDITYSFYPVYCKLFGIDYRTVPLADDFSIRIEDYSGDCGAIIFPNPNAPTGRLLPLEAVEALLRQHPDKPVVVDEAYVDFGGETAVPLIGKYPNLLVVQTLSKSRSLAGLRVGLAMGAPELIEALVRVKNSFNSYPLDRVAQAGAAAAFDDVVYFEGTRNAVIASRVKLTNDLAELGFETIPSAANFIFTRHPQRDAAELAGRLRERAIIVRHFKQPERIAQHLRISIGTPAECAALVEALREILG</sequence>
<dbReference type="PANTHER" id="PTHR42885:SF2">
    <property type="entry name" value="HISTIDINOL-PHOSPHATE AMINOTRANSFERASE"/>
    <property type="match status" value="1"/>
</dbReference>
<keyword evidence="8 11" id="KW-0663">Pyridoxal phosphate</keyword>
<evidence type="ECO:0000256" key="9">
    <source>
        <dbReference type="ARBA" id="ARBA00023102"/>
    </source>
</evidence>
<gene>
    <name evidence="11" type="primary">hisC</name>
    <name evidence="13" type="ORF">SAMN05660284_01402</name>
</gene>
<dbReference type="InterPro" id="IPR005861">
    <property type="entry name" value="HisP_aminotrans"/>
</dbReference>
<keyword evidence="5 11" id="KW-0032">Aminotransferase</keyword>
<dbReference type="GO" id="GO:0004400">
    <property type="term" value="F:histidinol-phosphate transaminase activity"/>
    <property type="evidence" value="ECO:0007669"/>
    <property type="project" value="UniProtKB-UniRule"/>
</dbReference>
<dbReference type="SUPFAM" id="SSF53383">
    <property type="entry name" value="PLP-dependent transferases"/>
    <property type="match status" value="1"/>
</dbReference>
<reference evidence="14" key="1">
    <citation type="submission" date="2016-10" db="EMBL/GenBank/DDBJ databases">
        <authorList>
            <person name="Varghese N."/>
            <person name="Submissions S."/>
        </authorList>
    </citation>
    <scope>NUCLEOTIDE SEQUENCE [LARGE SCALE GENOMIC DNA]</scope>
    <source>
        <strain evidence="14">DSM 6150</strain>
    </source>
</reference>
<evidence type="ECO:0000256" key="7">
    <source>
        <dbReference type="ARBA" id="ARBA00022679"/>
    </source>
</evidence>
<dbReference type="GO" id="GO:0030170">
    <property type="term" value="F:pyridoxal phosphate binding"/>
    <property type="evidence" value="ECO:0007669"/>
    <property type="project" value="InterPro"/>
</dbReference>
<protein>
    <recommendedName>
        <fullName evidence="11">Histidinol-phosphate aminotransferase</fullName>
        <ecNumber evidence="11">2.6.1.9</ecNumber>
    </recommendedName>
    <alternativeName>
        <fullName evidence="11">Imidazole acetol-phosphate transaminase</fullName>
    </alternativeName>
</protein>
<comment type="similarity">
    <text evidence="3 11">Belongs to the class-II pyridoxal-phosphate-dependent aminotransferase family. Histidinol-phosphate aminotransferase subfamily.</text>
</comment>
<dbReference type="EMBL" id="FOVE01000008">
    <property type="protein sequence ID" value="SFN39768.1"/>
    <property type="molecule type" value="Genomic_DNA"/>
</dbReference>
<dbReference type="InterPro" id="IPR015421">
    <property type="entry name" value="PyrdxlP-dep_Trfase_major"/>
</dbReference>
<dbReference type="UniPathway" id="UPA00031">
    <property type="reaction ID" value="UER00012"/>
</dbReference>